<name>A0A3P1BJ73_9BACT</name>
<evidence type="ECO:0000259" key="6">
    <source>
        <dbReference type="Pfam" id="PF07980"/>
    </source>
</evidence>
<dbReference type="InterPro" id="IPR011990">
    <property type="entry name" value="TPR-like_helical_dom_sf"/>
</dbReference>
<dbReference type="AlphaFoldDB" id="A0A3P1BJ73"/>
<dbReference type="CDD" id="cd08977">
    <property type="entry name" value="SusD"/>
    <property type="match status" value="1"/>
</dbReference>
<sequence length="482" mass="53469">MKKLLLFLLPMLLLLSCEDILKEEPKTLAVETYYNTKAEVESAVNAIYVPLRSSSTNGMGVYMAVLEAHIDYAYGRGSYAVLNNFQGLDNVNISRVSGAWEAYYLSIRNANLVIKNAPNGKAISKTDITGYVAEAKFLRAFSYFHLVRNWAGVPLRTEANMTEIDAKRNTVDEVYALILADLKEAETNLPDQVTQPGRPTKWAAKTMLADVYLEQGKFADARDKADEIIKSAKFSLVPVASSDDFQKVFGPDLISTPEEIFYLKFSRQPSQGNLFPTLINHPGTKFLGGGGGVFGLHSDSTNPVYQSWDNADLRKGIWYSWNIGIGATTLLSKKFIDPNSLEFAGAGNDVPWYRYADVLLIYAEAAGRAGSAPTAAAMEALNQVHRRAYGKTALTASTVDFKLADYPTTASFLNLVVKERGYEFQYEGKRWLELKRTGKAQEIIQAAKGKTIADKHFLWPIPVSELNYNKAIDPVKDQNPGY</sequence>
<keyword evidence="4" id="KW-0472">Membrane</keyword>
<dbReference type="Gene3D" id="1.25.40.390">
    <property type="match status" value="1"/>
</dbReference>
<organism evidence="8 9">
    <name type="scientific">Larkinella rosea</name>
    <dbReference type="NCBI Taxonomy" id="2025312"/>
    <lineage>
        <taxon>Bacteria</taxon>
        <taxon>Pseudomonadati</taxon>
        <taxon>Bacteroidota</taxon>
        <taxon>Cytophagia</taxon>
        <taxon>Cytophagales</taxon>
        <taxon>Spirosomataceae</taxon>
        <taxon>Larkinella</taxon>
    </lineage>
</organism>
<evidence type="ECO:0000256" key="3">
    <source>
        <dbReference type="ARBA" id="ARBA00022729"/>
    </source>
</evidence>
<keyword evidence="3" id="KW-0732">Signal</keyword>
<feature type="domain" description="RagB/SusD" evidence="6">
    <location>
        <begin position="328"/>
        <end position="482"/>
    </location>
</feature>
<gene>
    <name evidence="8" type="ORF">EHT25_23045</name>
</gene>
<comment type="caution">
    <text evidence="8">The sequence shown here is derived from an EMBL/GenBank/DDBJ whole genome shotgun (WGS) entry which is preliminary data.</text>
</comment>
<evidence type="ECO:0000313" key="8">
    <source>
        <dbReference type="EMBL" id="RRB01055.1"/>
    </source>
</evidence>
<dbReference type="EMBL" id="RQJO01000010">
    <property type="protein sequence ID" value="RRB01055.1"/>
    <property type="molecule type" value="Genomic_DNA"/>
</dbReference>
<dbReference type="Pfam" id="PF07980">
    <property type="entry name" value="SusD_RagB"/>
    <property type="match status" value="1"/>
</dbReference>
<proteinExistence type="inferred from homology"/>
<reference evidence="8 9" key="1">
    <citation type="submission" date="2018-11" db="EMBL/GenBank/DDBJ databases">
        <authorList>
            <person name="Zhou Z."/>
            <person name="Wang G."/>
        </authorList>
    </citation>
    <scope>NUCLEOTIDE SEQUENCE [LARGE SCALE GENOMIC DNA]</scope>
    <source>
        <strain evidence="8 9">KCTC52004</strain>
    </source>
</reference>
<dbReference type="SUPFAM" id="SSF48452">
    <property type="entry name" value="TPR-like"/>
    <property type="match status" value="1"/>
</dbReference>
<accession>A0A3P1BJ73</accession>
<feature type="domain" description="SusD-like N-terminal" evidence="7">
    <location>
        <begin position="82"/>
        <end position="213"/>
    </location>
</feature>
<dbReference type="GO" id="GO:0009279">
    <property type="term" value="C:cell outer membrane"/>
    <property type="evidence" value="ECO:0007669"/>
    <property type="project" value="UniProtKB-SubCell"/>
</dbReference>
<comment type="similarity">
    <text evidence="2">Belongs to the SusD family.</text>
</comment>
<dbReference type="OrthoDB" id="636214at2"/>
<dbReference type="PROSITE" id="PS51257">
    <property type="entry name" value="PROKAR_LIPOPROTEIN"/>
    <property type="match status" value="1"/>
</dbReference>
<evidence type="ECO:0000256" key="4">
    <source>
        <dbReference type="ARBA" id="ARBA00023136"/>
    </source>
</evidence>
<evidence type="ECO:0000256" key="5">
    <source>
        <dbReference type="ARBA" id="ARBA00023237"/>
    </source>
</evidence>
<evidence type="ECO:0000313" key="9">
    <source>
        <dbReference type="Proteomes" id="UP000271925"/>
    </source>
</evidence>
<keyword evidence="9" id="KW-1185">Reference proteome</keyword>
<comment type="subcellular location">
    <subcellularLocation>
        <location evidence="1">Cell outer membrane</location>
    </subcellularLocation>
</comment>
<dbReference type="Proteomes" id="UP000271925">
    <property type="component" value="Unassembled WGS sequence"/>
</dbReference>
<evidence type="ECO:0000259" key="7">
    <source>
        <dbReference type="Pfam" id="PF14322"/>
    </source>
</evidence>
<dbReference type="InterPro" id="IPR012944">
    <property type="entry name" value="SusD_RagB_dom"/>
</dbReference>
<keyword evidence="5" id="KW-0998">Cell outer membrane</keyword>
<evidence type="ECO:0000256" key="2">
    <source>
        <dbReference type="ARBA" id="ARBA00006275"/>
    </source>
</evidence>
<dbReference type="InterPro" id="IPR033985">
    <property type="entry name" value="SusD-like_N"/>
</dbReference>
<protein>
    <submittedName>
        <fullName evidence="8">RagB/SusD family nutrient uptake outer membrane protein</fullName>
    </submittedName>
</protein>
<evidence type="ECO:0000256" key="1">
    <source>
        <dbReference type="ARBA" id="ARBA00004442"/>
    </source>
</evidence>
<dbReference type="Pfam" id="PF14322">
    <property type="entry name" value="SusD-like_3"/>
    <property type="match status" value="1"/>
</dbReference>